<keyword evidence="2" id="KW-1185">Reference proteome</keyword>
<dbReference type="EMBL" id="LSRX01000955">
    <property type="protein sequence ID" value="OLP85813.1"/>
    <property type="molecule type" value="Genomic_DNA"/>
</dbReference>
<name>A0A1Q9CSB1_SYMMI</name>
<proteinExistence type="predicted"/>
<gene>
    <name evidence="1" type="ORF">AK812_SmicGene33160</name>
</gene>
<protein>
    <submittedName>
        <fullName evidence="1">Uncharacterized protein</fullName>
    </submittedName>
</protein>
<dbReference type="Proteomes" id="UP000186817">
    <property type="component" value="Unassembled WGS sequence"/>
</dbReference>
<comment type="caution">
    <text evidence="1">The sequence shown here is derived from an EMBL/GenBank/DDBJ whole genome shotgun (WGS) entry which is preliminary data.</text>
</comment>
<accession>A0A1Q9CSB1</accession>
<sequence length="257" mass="28177">MTLLSFILLFAAAAAVKRGRRGDRGFARSSTQTTETPSLWLGELPVLEQTTGPIAVVPPALNDEQADMIAEIGQLRVVLDEACAPDPTVAGEAACQTEPSGLLGLQLAQLHDLEVGTSSASSWEADSVIDAGVLAALTRQELREHHEMLRMRCNDRSSEDSESIGLIDMEEDDDNSNQSVPEEVASWAQALQEARDQGWILLPEPNDILDNVAWWIRLDTFGFSHFNFPVAKELSFQLVMGWPLDTLEFMEDVANEG</sequence>
<dbReference type="OrthoDB" id="414962at2759"/>
<reference evidence="1 2" key="1">
    <citation type="submission" date="2016-02" db="EMBL/GenBank/DDBJ databases">
        <title>Genome analysis of coral dinoflagellate symbionts highlights evolutionary adaptations to a symbiotic lifestyle.</title>
        <authorList>
            <person name="Aranda M."/>
            <person name="Li Y."/>
            <person name="Liew Y.J."/>
            <person name="Baumgarten S."/>
            <person name="Simakov O."/>
            <person name="Wilson M."/>
            <person name="Piel J."/>
            <person name="Ashoor H."/>
            <person name="Bougouffa S."/>
            <person name="Bajic V.B."/>
            <person name="Ryu T."/>
            <person name="Ravasi T."/>
            <person name="Bayer T."/>
            <person name="Micklem G."/>
            <person name="Kim H."/>
            <person name="Bhak J."/>
            <person name="Lajeunesse T.C."/>
            <person name="Voolstra C.R."/>
        </authorList>
    </citation>
    <scope>NUCLEOTIDE SEQUENCE [LARGE SCALE GENOMIC DNA]</scope>
    <source>
        <strain evidence="1 2">CCMP2467</strain>
    </source>
</reference>
<evidence type="ECO:0000313" key="2">
    <source>
        <dbReference type="Proteomes" id="UP000186817"/>
    </source>
</evidence>
<dbReference type="AlphaFoldDB" id="A0A1Q9CSB1"/>
<organism evidence="1 2">
    <name type="scientific">Symbiodinium microadriaticum</name>
    <name type="common">Dinoflagellate</name>
    <name type="synonym">Zooxanthella microadriatica</name>
    <dbReference type="NCBI Taxonomy" id="2951"/>
    <lineage>
        <taxon>Eukaryota</taxon>
        <taxon>Sar</taxon>
        <taxon>Alveolata</taxon>
        <taxon>Dinophyceae</taxon>
        <taxon>Suessiales</taxon>
        <taxon>Symbiodiniaceae</taxon>
        <taxon>Symbiodinium</taxon>
    </lineage>
</organism>
<evidence type="ECO:0000313" key="1">
    <source>
        <dbReference type="EMBL" id="OLP85813.1"/>
    </source>
</evidence>